<dbReference type="GeneID" id="59235365"/>
<dbReference type="PROSITE" id="PS01033">
    <property type="entry name" value="GLOBIN"/>
    <property type="match status" value="1"/>
</dbReference>
<evidence type="ECO:0000256" key="9">
    <source>
        <dbReference type="ARBA" id="ARBA00049433"/>
    </source>
</evidence>
<dbReference type="Gene3D" id="2.40.30.10">
    <property type="entry name" value="Translation factors"/>
    <property type="match status" value="1"/>
</dbReference>
<dbReference type="PANTHER" id="PTHR43396:SF3">
    <property type="entry name" value="FLAVOHEMOPROTEIN"/>
    <property type="match status" value="1"/>
</dbReference>
<dbReference type="InterPro" id="IPR039261">
    <property type="entry name" value="FNR_nucleotide-bd"/>
</dbReference>
<protein>
    <recommendedName>
        <fullName evidence="2">nitric oxide dioxygenase</fullName>
        <ecNumber evidence="2">1.14.12.17</ecNumber>
    </recommendedName>
</protein>
<dbReference type="GO" id="GO:0009636">
    <property type="term" value="P:response to toxic substance"/>
    <property type="evidence" value="ECO:0007669"/>
    <property type="project" value="UniProtKB-KW"/>
</dbReference>
<dbReference type="GO" id="GO:0071949">
    <property type="term" value="F:FAD binding"/>
    <property type="evidence" value="ECO:0007669"/>
    <property type="project" value="TreeGrafter"/>
</dbReference>
<evidence type="ECO:0000256" key="2">
    <source>
        <dbReference type="ARBA" id="ARBA00012229"/>
    </source>
</evidence>
<proteinExistence type="inferred from homology"/>
<dbReference type="GO" id="GO:0020037">
    <property type="term" value="F:heme binding"/>
    <property type="evidence" value="ECO:0007669"/>
    <property type="project" value="InterPro"/>
</dbReference>
<evidence type="ECO:0000313" key="12">
    <source>
        <dbReference type="EMBL" id="QLG71671.1"/>
    </source>
</evidence>
<reference evidence="12 13" key="1">
    <citation type="submission" date="2020-07" db="EMBL/GenBank/DDBJ databases">
        <title>The yeast mating-type switching endonuclease HO is a domesticated member of an unorthodox homing genetic element family.</title>
        <authorList>
            <person name="Coughlan A.Y."/>
            <person name="Lombardi L."/>
            <person name="Braun-Galleani S."/>
            <person name="Martos A.R."/>
            <person name="Galeote V."/>
            <person name="Bigey F."/>
            <person name="Dequin S."/>
            <person name="Byrne K.P."/>
            <person name="Wolfe K.H."/>
        </authorList>
    </citation>
    <scope>NUCLEOTIDE SEQUENCE [LARGE SCALE GENOMIC DNA]</scope>
    <source>
        <strain evidence="12 13">NRRL Y-6702</strain>
    </source>
</reference>
<accession>A0A7H9AZA9</accession>
<dbReference type="GO" id="GO:0008941">
    <property type="term" value="F:nitric oxide dioxygenase NAD(P)H activity"/>
    <property type="evidence" value="ECO:0007669"/>
    <property type="project" value="UniProtKB-EC"/>
</dbReference>
<dbReference type="EMBL" id="CP058606">
    <property type="protein sequence ID" value="QLG71671.1"/>
    <property type="molecule type" value="Genomic_DNA"/>
</dbReference>
<dbReference type="GO" id="GO:0019825">
    <property type="term" value="F:oxygen binding"/>
    <property type="evidence" value="ECO:0007669"/>
    <property type="project" value="InterPro"/>
</dbReference>
<dbReference type="InterPro" id="IPR001433">
    <property type="entry name" value="OxRdtase_FAD/NAD-bd"/>
</dbReference>
<evidence type="ECO:0000256" key="4">
    <source>
        <dbReference type="ARBA" id="ARBA00022617"/>
    </source>
</evidence>
<evidence type="ECO:0000256" key="7">
    <source>
        <dbReference type="ARBA" id="ARBA00023027"/>
    </source>
</evidence>
<dbReference type="InterPro" id="IPR000971">
    <property type="entry name" value="Globin"/>
</dbReference>
<keyword evidence="5" id="KW-0479">Metal-binding</keyword>
<keyword evidence="3" id="KW-0216">Detoxification</keyword>
<dbReference type="GO" id="GO:0046210">
    <property type="term" value="P:nitric oxide catabolic process"/>
    <property type="evidence" value="ECO:0007669"/>
    <property type="project" value="TreeGrafter"/>
</dbReference>
<comment type="catalytic activity">
    <reaction evidence="9">
        <text>2 nitric oxide + NADPH + 2 O2 = 2 nitrate + NADP(+) + H(+)</text>
        <dbReference type="Rhea" id="RHEA:19465"/>
        <dbReference type="ChEBI" id="CHEBI:15378"/>
        <dbReference type="ChEBI" id="CHEBI:15379"/>
        <dbReference type="ChEBI" id="CHEBI:16480"/>
        <dbReference type="ChEBI" id="CHEBI:17632"/>
        <dbReference type="ChEBI" id="CHEBI:57783"/>
        <dbReference type="ChEBI" id="CHEBI:58349"/>
        <dbReference type="EC" id="1.14.12.17"/>
    </reaction>
</comment>
<keyword evidence="7" id="KW-0520">NAD</keyword>
<dbReference type="InterPro" id="IPR012292">
    <property type="entry name" value="Globin/Proto"/>
</dbReference>
<dbReference type="GO" id="GO:0071500">
    <property type="term" value="P:cellular response to nitrosative stress"/>
    <property type="evidence" value="ECO:0007669"/>
    <property type="project" value="TreeGrafter"/>
</dbReference>
<dbReference type="GO" id="GO:0046872">
    <property type="term" value="F:metal ion binding"/>
    <property type="evidence" value="ECO:0007669"/>
    <property type="project" value="UniProtKB-KW"/>
</dbReference>
<comment type="similarity">
    <text evidence="1">In the C-terminal section; belongs to the flavoprotein pyridine nucleotide cytochrome reductase family.</text>
</comment>
<dbReference type="SUPFAM" id="SSF63380">
    <property type="entry name" value="Riboflavin synthase domain-like"/>
    <property type="match status" value="1"/>
</dbReference>
<evidence type="ECO:0000256" key="8">
    <source>
        <dbReference type="ARBA" id="ARBA00048649"/>
    </source>
</evidence>
<dbReference type="SUPFAM" id="SSF46458">
    <property type="entry name" value="Globin-like"/>
    <property type="match status" value="1"/>
</dbReference>
<evidence type="ECO:0000256" key="6">
    <source>
        <dbReference type="ARBA" id="ARBA00023004"/>
    </source>
</evidence>
<dbReference type="EC" id="1.14.12.17" evidence="2"/>
<name>A0A7H9AZA9_ZYGMR</name>
<evidence type="ECO:0000256" key="5">
    <source>
        <dbReference type="ARBA" id="ARBA00022723"/>
    </source>
</evidence>
<dbReference type="Pfam" id="PF00175">
    <property type="entry name" value="NAD_binding_1"/>
    <property type="match status" value="1"/>
</dbReference>
<gene>
    <name evidence="12" type="ORF">HG535_0C00180</name>
</gene>
<dbReference type="Gene3D" id="3.40.50.80">
    <property type="entry name" value="Nucleotide-binding domain of ferredoxin-NADP reductase (FNR) module"/>
    <property type="match status" value="1"/>
</dbReference>
<dbReference type="Gene3D" id="1.10.490.10">
    <property type="entry name" value="Globins"/>
    <property type="match status" value="1"/>
</dbReference>
<feature type="domain" description="FAD-binding FR-type" evidence="11">
    <location>
        <begin position="147"/>
        <end position="263"/>
    </location>
</feature>
<dbReference type="OrthoDB" id="436496at2759"/>
<dbReference type="FunFam" id="1.10.490.10:FF:000003">
    <property type="entry name" value="Flavohemoprotein"/>
    <property type="match status" value="1"/>
</dbReference>
<organism evidence="12 13">
    <name type="scientific">Zygotorulaspora mrakii</name>
    <name type="common">Zygosaccharomyces mrakii</name>
    <dbReference type="NCBI Taxonomy" id="42260"/>
    <lineage>
        <taxon>Eukaryota</taxon>
        <taxon>Fungi</taxon>
        <taxon>Dikarya</taxon>
        <taxon>Ascomycota</taxon>
        <taxon>Saccharomycotina</taxon>
        <taxon>Saccharomycetes</taxon>
        <taxon>Saccharomycetales</taxon>
        <taxon>Saccharomycetaceae</taxon>
        <taxon>Zygotorulaspora</taxon>
    </lineage>
</organism>
<keyword evidence="13" id="KW-1185">Reference proteome</keyword>
<feature type="domain" description="Globin" evidence="10">
    <location>
        <begin position="1"/>
        <end position="138"/>
    </location>
</feature>
<dbReference type="PROSITE" id="PS51384">
    <property type="entry name" value="FAD_FR"/>
    <property type="match status" value="1"/>
</dbReference>
<evidence type="ECO:0000256" key="3">
    <source>
        <dbReference type="ARBA" id="ARBA00022575"/>
    </source>
</evidence>
<dbReference type="CDD" id="cd06184">
    <property type="entry name" value="flavohem_like_fad_nad_binding"/>
    <property type="match status" value="1"/>
</dbReference>
<keyword evidence="4" id="KW-0349">Heme</keyword>
<evidence type="ECO:0000256" key="1">
    <source>
        <dbReference type="ARBA" id="ARBA00006401"/>
    </source>
</evidence>
<dbReference type="AlphaFoldDB" id="A0A7H9AZA9"/>
<dbReference type="KEGG" id="zmk:HG535_0C00180"/>
<dbReference type="CDD" id="cd14777">
    <property type="entry name" value="Yhb1-globin-like"/>
    <property type="match status" value="1"/>
</dbReference>
<dbReference type="RefSeq" id="XP_037143399.1">
    <property type="nucleotide sequence ID" value="XM_037287504.1"/>
</dbReference>
<dbReference type="PANTHER" id="PTHR43396">
    <property type="entry name" value="FLAVOHEMOPROTEIN"/>
    <property type="match status" value="1"/>
</dbReference>
<dbReference type="Pfam" id="PF00042">
    <property type="entry name" value="Globin"/>
    <property type="match status" value="1"/>
</dbReference>
<dbReference type="InterPro" id="IPR009050">
    <property type="entry name" value="Globin-like_sf"/>
</dbReference>
<dbReference type="SUPFAM" id="SSF52343">
    <property type="entry name" value="Ferredoxin reductase-like, C-terminal NADP-linked domain"/>
    <property type="match status" value="1"/>
</dbReference>
<comment type="catalytic activity">
    <reaction evidence="8">
        <text>2 nitric oxide + NADH + 2 O2 = 2 nitrate + NAD(+) + H(+)</text>
        <dbReference type="Rhea" id="RHEA:19469"/>
        <dbReference type="ChEBI" id="CHEBI:15378"/>
        <dbReference type="ChEBI" id="CHEBI:15379"/>
        <dbReference type="ChEBI" id="CHEBI:16480"/>
        <dbReference type="ChEBI" id="CHEBI:17632"/>
        <dbReference type="ChEBI" id="CHEBI:57540"/>
        <dbReference type="ChEBI" id="CHEBI:57945"/>
        <dbReference type="EC" id="1.14.12.17"/>
    </reaction>
</comment>
<evidence type="ECO:0000259" key="11">
    <source>
        <dbReference type="PROSITE" id="PS51384"/>
    </source>
</evidence>
<dbReference type="InterPro" id="IPR017938">
    <property type="entry name" value="Riboflavin_synthase-like_b-brl"/>
</dbReference>
<dbReference type="Proteomes" id="UP000509704">
    <property type="component" value="Chromosome 3"/>
</dbReference>
<keyword evidence="6" id="KW-0408">Iron</keyword>
<dbReference type="InterPro" id="IPR017927">
    <property type="entry name" value="FAD-bd_FR_type"/>
</dbReference>
<evidence type="ECO:0000259" key="10">
    <source>
        <dbReference type="PROSITE" id="PS01033"/>
    </source>
</evidence>
<evidence type="ECO:0000313" key="13">
    <source>
        <dbReference type="Proteomes" id="UP000509704"/>
    </source>
</evidence>
<sequence>MLSTQTRTIVKATVPVLEENGVTITKLFYKNMLGSHKELLNIFNRVNQAKGAQPTALATTVLAAAKQIDDLSVLLPHVEQIGHKHRALQIMPEHYPIVGENLLNAIKQVLGDAATPEIINAWAEAYSAIADIFISVEKKMYDEAVWPSWQPFEVVSREQVGSEIVEFTVKPKPASGIDLDRLPIIAGQYLTVKTHPSRHQNQYDALRHYSICSASTKDGLRFAVKLETEKDKPNGLVSEYLHKDVSIGDELLLSAPAGDFKLDEKLKNQNEIPLVLLAAGVGATPLLAMLEEQVTVNSKRPIIWIQSSFDESSLAFKKHVDEALQKASNSKKIVVYTESQSRIDDKFLKENVPAGADVYICGSFNFMQSMIDHFAVLKHQQDAIHYEPFGPKMATVKV</sequence>